<protein>
    <submittedName>
        <fullName evidence="2">Uncharacterized protein</fullName>
    </submittedName>
</protein>
<feature type="signal peptide" evidence="1">
    <location>
        <begin position="1"/>
        <end position="22"/>
    </location>
</feature>
<dbReference type="HOGENOM" id="CLU_160271_0_0_1"/>
<name>A0A0D3GVV7_9ORYZ</name>
<dbReference type="AlphaFoldDB" id="A0A0D3GVV7"/>
<evidence type="ECO:0000313" key="2">
    <source>
        <dbReference type="EnsemblPlants" id="OBART08G01460.1"/>
    </source>
</evidence>
<keyword evidence="3" id="KW-1185">Reference proteome</keyword>
<proteinExistence type="predicted"/>
<dbReference type="EnsemblPlants" id="OBART08G01460.1">
    <property type="protein sequence ID" value="OBART08G01460.1"/>
    <property type="gene ID" value="OBART08G01460"/>
</dbReference>
<sequence length="129" mass="13818">MAQNKTISVALLLSTLVVVVAAVAATGPPDLLQGWCADACREEQQKDPIYNKHCPDFCVISTKQIFRAYKGATDPPVERFSALCDEGCSKEFKEDPAISKKCVDTCIVMSKEAKEYFAKGGTIGAPAGA</sequence>
<accession>A0A0D3GVV7</accession>
<dbReference type="PaxDb" id="65489-OBART08G01460.1"/>
<dbReference type="Proteomes" id="UP000026960">
    <property type="component" value="Chromosome 8"/>
</dbReference>
<organism evidence="2">
    <name type="scientific">Oryza barthii</name>
    <dbReference type="NCBI Taxonomy" id="65489"/>
    <lineage>
        <taxon>Eukaryota</taxon>
        <taxon>Viridiplantae</taxon>
        <taxon>Streptophyta</taxon>
        <taxon>Embryophyta</taxon>
        <taxon>Tracheophyta</taxon>
        <taxon>Spermatophyta</taxon>
        <taxon>Magnoliopsida</taxon>
        <taxon>Liliopsida</taxon>
        <taxon>Poales</taxon>
        <taxon>Poaceae</taxon>
        <taxon>BOP clade</taxon>
        <taxon>Oryzoideae</taxon>
        <taxon>Oryzeae</taxon>
        <taxon>Oryzinae</taxon>
        <taxon>Oryza</taxon>
    </lineage>
</organism>
<evidence type="ECO:0000313" key="3">
    <source>
        <dbReference type="Proteomes" id="UP000026960"/>
    </source>
</evidence>
<keyword evidence="1" id="KW-0732">Signal</keyword>
<dbReference type="Gramene" id="OBART08G01460.1">
    <property type="protein sequence ID" value="OBART08G01460.1"/>
    <property type="gene ID" value="OBART08G01460"/>
</dbReference>
<reference evidence="2" key="1">
    <citation type="journal article" date="2009" name="Rice">
        <title>De Novo Next Generation Sequencing of Plant Genomes.</title>
        <authorList>
            <person name="Rounsley S."/>
            <person name="Marri P.R."/>
            <person name="Yu Y."/>
            <person name="He R."/>
            <person name="Sisneros N."/>
            <person name="Goicoechea J.L."/>
            <person name="Lee S.J."/>
            <person name="Angelova A."/>
            <person name="Kudrna D."/>
            <person name="Luo M."/>
            <person name="Affourtit J."/>
            <person name="Desany B."/>
            <person name="Knight J."/>
            <person name="Niazi F."/>
            <person name="Egholm M."/>
            <person name="Wing R.A."/>
        </authorList>
    </citation>
    <scope>NUCLEOTIDE SEQUENCE [LARGE SCALE GENOMIC DNA]</scope>
    <source>
        <strain evidence="2">cv. IRGC 105608</strain>
    </source>
</reference>
<reference evidence="2" key="2">
    <citation type="submission" date="2015-03" db="UniProtKB">
        <authorList>
            <consortium name="EnsemblPlants"/>
        </authorList>
    </citation>
    <scope>IDENTIFICATION</scope>
</reference>
<feature type="chain" id="PRO_5002262944" evidence="1">
    <location>
        <begin position="23"/>
        <end position="129"/>
    </location>
</feature>
<evidence type="ECO:0000256" key="1">
    <source>
        <dbReference type="SAM" id="SignalP"/>
    </source>
</evidence>